<dbReference type="GO" id="GO:0004792">
    <property type="term" value="F:thiosulfate-cyanide sulfurtransferase activity"/>
    <property type="evidence" value="ECO:0007669"/>
    <property type="project" value="UniProtKB-EC"/>
</dbReference>
<sequence>MALTRITKLFILGLILQLTFASASWAEGYARPELLITPKSLAGKLKKPNVRILDARKKGDYKKGHIPGAVSLFYNELVDFTARKKKGYPVFPNVAEKILGAAGIGADTQVIVYDGGEGPPASGLWFVLDFFGHKNVSVLNGGFKRWTKEGWPVSRDKVRVEKAKFIAKPQPRKVVTLRWVKKNMRRKDIMLVDARSLKEYIGEAVLSGASRGGHIPGAVRLDWKRLAGDVNSYKSADELKQEFAKKGITKDSKVVTYCHQGVGRATDLMLAMRLIGYDNVLVYTGSWQDWSRDPRLPVEK</sequence>
<proteinExistence type="predicted"/>
<dbReference type="AlphaFoldDB" id="A0A3B1C4V8"/>
<dbReference type="PROSITE" id="PS50206">
    <property type="entry name" value="RHODANESE_3"/>
    <property type="match status" value="2"/>
</dbReference>
<feature type="domain" description="Rhodanese" evidence="2">
    <location>
        <begin position="185"/>
        <end position="299"/>
    </location>
</feature>
<evidence type="ECO:0000313" key="3">
    <source>
        <dbReference type="EMBL" id="VAX19633.1"/>
    </source>
</evidence>
<dbReference type="Pfam" id="PF00581">
    <property type="entry name" value="Rhodanese"/>
    <property type="match status" value="2"/>
</dbReference>
<dbReference type="PANTHER" id="PTHR43855:SF1">
    <property type="entry name" value="THIOSULFATE SULFURTRANSFERASE"/>
    <property type="match status" value="1"/>
</dbReference>
<dbReference type="EC" id="2.8.1.1" evidence="3"/>
<dbReference type="EMBL" id="UOGA01000161">
    <property type="protein sequence ID" value="VAX19633.1"/>
    <property type="molecule type" value="Genomic_DNA"/>
</dbReference>
<organism evidence="3">
    <name type="scientific">hydrothermal vent metagenome</name>
    <dbReference type="NCBI Taxonomy" id="652676"/>
    <lineage>
        <taxon>unclassified sequences</taxon>
        <taxon>metagenomes</taxon>
        <taxon>ecological metagenomes</taxon>
    </lineage>
</organism>
<accession>A0A3B1C4V8</accession>
<gene>
    <name evidence="3" type="ORF">MNBD_NITROSPINAE04-1803</name>
</gene>
<feature type="domain" description="Rhodanese" evidence="2">
    <location>
        <begin position="46"/>
        <end position="155"/>
    </location>
</feature>
<dbReference type="InterPro" id="IPR051126">
    <property type="entry name" value="Thiosulfate_sulfurtransferase"/>
</dbReference>
<dbReference type="PROSITE" id="PS00380">
    <property type="entry name" value="RHODANESE_1"/>
    <property type="match status" value="1"/>
</dbReference>
<protein>
    <submittedName>
        <fullName evidence="3">Thiosulfate sulfurtransferase, rhodanese</fullName>
        <ecNumber evidence="3">2.8.1.1</ecNumber>
    </submittedName>
</protein>
<dbReference type="InterPro" id="IPR001307">
    <property type="entry name" value="Thiosulphate_STrfase_CS"/>
</dbReference>
<dbReference type="InterPro" id="IPR036873">
    <property type="entry name" value="Rhodanese-like_dom_sf"/>
</dbReference>
<keyword evidence="3" id="KW-0808">Transferase</keyword>
<dbReference type="SUPFAM" id="SSF52821">
    <property type="entry name" value="Rhodanese/Cell cycle control phosphatase"/>
    <property type="match status" value="2"/>
</dbReference>
<evidence type="ECO:0000256" key="1">
    <source>
        <dbReference type="ARBA" id="ARBA00022737"/>
    </source>
</evidence>
<name>A0A3B1C4V8_9ZZZZ</name>
<evidence type="ECO:0000259" key="2">
    <source>
        <dbReference type="PROSITE" id="PS50206"/>
    </source>
</evidence>
<dbReference type="Gene3D" id="3.40.250.10">
    <property type="entry name" value="Rhodanese-like domain"/>
    <property type="match status" value="2"/>
</dbReference>
<dbReference type="PANTHER" id="PTHR43855">
    <property type="entry name" value="THIOSULFATE SULFURTRANSFERASE"/>
    <property type="match status" value="1"/>
</dbReference>
<keyword evidence="1" id="KW-0677">Repeat</keyword>
<dbReference type="CDD" id="cd01449">
    <property type="entry name" value="TST_Repeat_2"/>
    <property type="match status" value="1"/>
</dbReference>
<dbReference type="InterPro" id="IPR001763">
    <property type="entry name" value="Rhodanese-like_dom"/>
</dbReference>
<reference evidence="3" key="1">
    <citation type="submission" date="2018-06" db="EMBL/GenBank/DDBJ databases">
        <authorList>
            <person name="Zhirakovskaya E."/>
        </authorList>
    </citation>
    <scope>NUCLEOTIDE SEQUENCE</scope>
</reference>
<dbReference type="SMART" id="SM00450">
    <property type="entry name" value="RHOD"/>
    <property type="match status" value="2"/>
</dbReference>
<dbReference type="CDD" id="cd01448">
    <property type="entry name" value="TST_Repeat_1"/>
    <property type="match status" value="1"/>
</dbReference>